<keyword evidence="2" id="KW-1185">Reference proteome</keyword>
<dbReference type="EMBL" id="BPLQ01006972">
    <property type="protein sequence ID" value="GIY26813.1"/>
    <property type="molecule type" value="Genomic_DNA"/>
</dbReference>
<dbReference type="Proteomes" id="UP001054837">
    <property type="component" value="Unassembled WGS sequence"/>
</dbReference>
<gene>
    <name evidence="1" type="ORF">CDAR_104151</name>
</gene>
<comment type="caution">
    <text evidence="1">The sequence shown here is derived from an EMBL/GenBank/DDBJ whole genome shotgun (WGS) entry which is preliminary data.</text>
</comment>
<name>A0AAV4RWV0_9ARAC</name>
<proteinExistence type="predicted"/>
<accession>A0AAV4RWV0</accession>
<organism evidence="1 2">
    <name type="scientific">Caerostris darwini</name>
    <dbReference type="NCBI Taxonomy" id="1538125"/>
    <lineage>
        <taxon>Eukaryota</taxon>
        <taxon>Metazoa</taxon>
        <taxon>Ecdysozoa</taxon>
        <taxon>Arthropoda</taxon>
        <taxon>Chelicerata</taxon>
        <taxon>Arachnida</taxon>
        <taxon>Araneae</taxon>
        <taxon>Araneomorphae</taxon>
        <taxon>Entelegynae</taxon>
        <taxon>Araneoidea</taxon>
        <taxon>Araneidae</taxon>
        <taxon>Caerostris</taxon>
    </lineage>
</organism>
<evidence type="ECO:0000313" key="2">
    <source>
        <dbReference type="Proteomes" id="UP001054837"/>
    </source>
</evidence>
<dbReference type="AlphaFoldDB" id="A0AAV4RWV0"/>
<sequence length="91" mass="10871">MVTTQDEPLSGTTKGKAKRCHEKSFVQRTYHIRNHTLDHPQENMTSERCSTLWITWVKLKYYNWKVPFKLSFSRRRQRVECLAESSLFHGV</sequence>
<evidence type="ECO:0000313" key="1">
    <source>
        <dbReference type="EMBL" id="GIY26813.1"/>
    </source>
</evidence>
<reference evidence="1 2" key="1">
    <citation type="submission" date="2021-06" db="EMBL/GenBank/DDBJ databases">
        <title>Caerostris darwini draft genome.</title>
        <authorList>
            <person name="Kono N."/>
            <person name="Arakawa K."/>
        </authorList>
    </citation>
    <scope>NUCLEOTIDE SEQUENCE [LARGE SCALE GENOMIC DNA]</scope>
</reference>
<protein>
    <submittedName>
        <fullName evidence="1">Uncharacterized protein</fullName>
    </submittedName>
</protein>